<sequence length="181" mass="19575">MSRKASSCLHGPRPGPISSSRRSSSSIDNQESGDGSLGPHNHSTDMTWPTSTTSSPTSKSSFLFLSDGYGEPTDSSTSNVDLKCKSRHLQQPGGRRPLPPIPQDTHRPSLSISISSSQNSTGQRRPRWLPVPPLPMAPFPTIGPTACSSPETSLPPPMDYSPFDEEIDWCMVDEILATFSH</sequence>
<dbReference type="HOGENOM" id="CLU_1489532_0_0_1"/>
<evidence type="ECO:0000313" key="3">
    <source>
        <dbReference type="Proteomes" id="UP000054166"/>
    </source>
</evidence>
<feature type="compositionally biased region" description="Low complexity" evidence="1">
    <location>
        <begin position="16"/>
        <end position="27"/>
    </location>
</feature>
<dbReference type="EMBL" id="KN832989">
    <property type="protein sequence ID" value="KIM83874.1"/>
    <property type="molecule type" value="Genomic_DNA"/>
</dbReference>
<dbReference type="Proteomes" id="UP000054166">
    <property type="component" value="Unassembled WGS sequence"/>
</dbReference>
<evidence type="ECO:0000313" key="2">
    <source>
        <dbReference type="EMBL" id="KIM83874.1"/>
    </source>
</evidence>
<accession>A0A0C3FWC5</accession>
<feature type="compositionally biased region" description="Low complexity" evidence="1">
    <location>
        <begin position="44"/>
        <end position="61"/>
    </location>
</feature>
<reference evidence="2 3" key="1">
    <citation type="submission" date="2014-04" db="EMBL/GenBank/DDBJ databases">
        <authorList>
            <consortium name="DOE Joint Genome Institute"/>
            <person name="Kuo A."/>
            <person name="Tarkka M."/>
            <person name="Buscot F."/>
            <person name="Kohler A."/>
            <person name="Nagy L.G."/>
            <person name="Floudas D."/>
            <person name="Copeland A."/>
            <person name="Barry K.W."/>
            <person name="Cichocki N."/>
            <person name="Veneault-Fourrey C."/>
            <person name="LaButti K."/>
            <person name="Lindquist E.A."/>
            <person name="Lipzen A."/>
            <person name="Lundell T."/>
            <person name="Morin E."/>
            <person name="Murat C."/>
            <person name="Sun H."/>
            <person name="Tunlid A."/>
            <person name="Henrissat B."/>
            <person name="Grigoriev I.V."/>
            <person name="Hibbett D.S."/>
            <person name="Martin F."/>
            <person name="Nordberg H.P."/>
            <person name="Cantor M.N."/>
            <person name="Hua S.X."/>
        </authorList>
    </citation>
    <scope>NUCLEOTIDE SEQUENCE [LARGE SCALE GENOMIC DNA]</scope>
    <source>
        <strain evidence="2 3">F 1598</strain>
    </source>
</reference>
<proteinExistence type="predicted"/>
<dbReference type="AlphaFoldDB" id="A0A0C3FWC5"/>
<reference evidence="3" key="2">
    <citation type="submission" date="2015-01" db="EMBL/GenBank/DDBJ databases">
        <title>Evolutionary Origins and Diversification of the Mycorrhizal Mutualists.</title>
        <authorList>
            <consortium name="DOE Joint Genome Institute"/>
            <consortium name="Mycorrhizal Genomics Consortium"/>
            <person name="Kohler A."/>
            <person name="Kuo A."/>
            <person name="Nagy L.G."/>
            <person name="Floudas D."/>
            <person name="Copeland A."/>
            <person name="Barry K.W."/>
            <person name="Cichocki N."/>
            <person name="Veneault-Fourrey C."/>
            <person name="LaButti K."/>
            <person name="Lindquist E.A."/>
            <person name="Lipzen A."/>
            <person name="Lundell T."/>
            <person name="Morin E."/>
            <person name="Murat C."/>
            <person name="Riley R."/>
            <person name="Ohm R."/>
            <person name="Sun H."/>
            <person name="Tunlid A."/>
            <person name="Henrissat B."/>
            <person name="Grigoriev I.V."/>
            <person name="Hibbett D.S."/>
            <person name="Martin F."/>
        </authorList>
    </citation>
    <scope>NUCLEOTIDE SEQUENCE [LARGE SCALE GENOMIC DNA]</scope>
    <source>
        <strain evidence="3">F 1598</strain>
    </source>
</reference>
<feature type="region of interest" description="Disordered" evidence="1">
    <location>
        <begin position="1"/>
        <end position="160"/>
    </location>
</feature>
<feature type="compositionally biased region" description="Pro residues" evidence="1">
    <location>
        <begin position="129"/>
        <end position="138"/>
    </location>
</feature>
<keyword evidence="3" id="KW-1185">Reference proteome</keyword>
<organism evidence="2 3">
    <name type="scientific">Piloderma croceum (strain F 1598)</name>
    <dbReference type="NCBI Taxonomy" id="765440"/>
    <lineage>
        <taxon>Eukaryota</taxon>
        <taxon>Fungi</taxon>
        <taxon>Dikarya</taxon>
        <taxon>Basidiomycota</taxon>
        <taxon>Agaricomycotina</taxon>
        <taxon>Agaricomycetes</taxon>
        <taxon>Agaricomycetidae</taxon>
        <taxon>Atheliales</taxon>
        <taxon>Atheliaceae</taxon>
        <taxon>Piloderma</taxon>
    </lineage>
</organism>
<dbReference type="InParanoid" id="A0A0C3FWC5"/>
<gene>
    <name evidence="2" type="ORF">PILCRDRAFT_6752</name>
</gene>
<evidence type="ECO:0000256" key="1">
    <source>
        <dbReference type="SAM" id="MobiDB-lite"/>
    </source>
</evidence>
<protein>
    <submittedName>
        <fullName evidence="2">Uncharacterized protein</fullName>
    </submittedName>
</protein>
<name>A0A0C3FWC5_PILCF</name>